<evidence type="ECO:0000313" key="2">
    <source>
        <dbReference type="Proteomes" id="UP001055149"/>
    </source>
</evidence>
<dbReference type="RefSeq" id="WP_244054811.1">
    <property type="nucleotide sequence ID" value="NZ_BQXH01000005.1"/>
</dbReference>
<gene>
    <name evidence="1" type="ORF">LPAF129_07250</name>
</gene>
<name>A0ABQ5JIX8_9LACO</name>
<organism evidence="1 2">
    <name type="scientific">Ligilactobacillus pabuli</name>
    <dbReference type="NCBI Taxonomy" id="2886039"/>
    <lineage>
        <taxon>Bacteria</taxon>
        <taxon>Bacillati</taxon>
        <taxon>Bacillota</taxon>
        <taxon>Bacilli</taxon>
        <taxon>Lactobacillales</taxon>
        <taxon>Lactobacillaceae</taxon>
        <taxon>Ligilactobacillus</taxon>
    </lineage>
</organism>
<comment type="caution">
    <text evidence="1">The sequence shown here is derived from an EMBL/GenBank/DDBJ whole genome shotgun (WGS) entry which is preliminary data.</text>
</comment>
<dbReference type="EMBL" id="BQXH01000005">
    <property type="protein sequence ID" value="GKS81040.1"/>
    <property type="molecule type" value="Genomic_DNA"/>
</dbReference>
<reference evidence="1" key="1">
    <citation type="journal article" date="2022" name="Int. J. Syst. Evol. Microbiol.">
        <title>A novel species of lactic acid bacteria, Ligilactobacillus pabuli sp. nov., isolated from alfalfa silage.</title>
        <authorList>
            <person name="Tohno M."/>
            <person name="Tanizawa Y."/>
            <person name="Sawada H."/>
            <person name="Sakamoto M."/>
            <person name="Ohkuma M."/>
            <person name="Kobayashi H."/>
        </authorList>
    </citation>
    <scope>NUCLEOTIDE SEQUENCE</scope>
    <source>
        <strain evidence="1">AF129</strain>
    </source>
</reference>
<evidence type="ECO:0000313" key="1">
    <source>
        <dbReference type="EMBL" id="GKS81040.1"/>
    </source>
</evidence>
<protein>
    <recommendedName>
        <fullName evidence="3">Mga helix-turn-helix domain-containing protein</fullName>
    </recommendedName>
</protein>
<evidence type="ECO:0008006" key="3">
    <source>
        <dbReference type="Google" id="ProtNLM"/>
    </source>
</evidence>
<accession>A0ABQ5JIX8</accession>
<proteinExistence type="predicted"/>
<dbReference type="Proteomes" id="UP001055149">
    <property type="component" value="Unassembled WGS sequence"/>
</dbReference>
<keyword evidence="2" id="KW-1185">Reference proteome</keyword>
<sequence>MKILKAFVPFLDKERYLLVRFFEFFLNKNSDDHTISLIEIQNELAVSSYRLREIITTAQDICAKIPELHLSPVKDKRIRLTGLGTLQLKKIILQEAHASLRFKIFIHISLKPKSYSDSKFQKKNGISRATYFRFKSNLISDLDNKLIQSSHTNESCIRYYIYSVILYFSYLDFFDDTDSKKQLIDSINQITLLLKLSPTNTQRKQHLYFGAVSYWRSKNGHRLTKADNRFFVAVKNTPEIINFTQYFINSWNMKKTRALRCVRFFTTFLLTYEEISAEKLPFLHGYDLVNDLTQQQLTIIRKHFAGNSTLNINSLTNKLLKTNVKILIPVFLNTSYTNPKTCFFYENSYLDADQLTKKLLNVRNAYKKSRPLGSDEYTQLYYSYLFTIMAEIPISSFSDRIHIAVDFSPGVTYTDYVKKKLIEFSFLNIQIDNFVNPQTDIYITNNFDQTFKNEQVIWERPPQTAELMHLRKLIVRVKNNKLKKKESDY</sequence>